<feature type="domain" description="Cytochrome c" evidence="7">
    <location>
        <begin position="75"/>
        <end position="161"/>
    </location>
</feature>
<proteinExistence type="predicted"/>
<evidence type="ECO:0000256" key="3">
    <source>
        <dbReference type="ARBA" id="ARBA00022723"/>
    </source>
</evidence>
<protein>
    <submittedName>
        <fullName evidence="8">C-type cytochrome</fullName>
    </submittedName>
</protein>
<evidence type="ECO:0000259" key="7">
    <source>
        <dbReference type="PROSITE" id="PS51007"/>
    </source>
</evidence>
<dbReference type="InterPro" id="IPR036909">
    <property type="entry name" value="Cyt_c-like_dom_sf"/>
</dbReference>
<dbReference type="RefSeq" id="WP_187077709.1">
    <property type="nucleotide sequence ID" value="NZ_JACORT010000008.1"/>
</dbReference>
<gene>
    <name evidence="8" type="ORF">H8N03_18650</name>
</gene>
<dbReference type="EMBL" id="JACORT010000008">
    <property type="protein sequence ID" value="MBC5784973.1"/>
    <property type="molecule type" value="Genomic_DNA"/>
</dbReference>
<dbReference type="InterPro" id="IPR009056">
    <property type="entry name" value="Cyt_c-like_dom"/>
</dbReference>
<keyword evidence="4" id="KW-0249">Electron transport</keyword>
<dbReference type="GO" id="GO:0009055">
    <property type="term" value="F:electron transfer activity"/>
    <property type="evidence" value="ECO:0007669"/>
    <property type="project" value="InterPro"/>
</dbReference>
<evidence type="ECO:0000256" key="6">
    <source>
        <dbReference type="PROSITE-ProRule" id="PRU00433"/>
    </source>
</evidence>
<accession>A0A923MTI5</accession>
<dbReference type="PROSITE" id="PS51007">
    <property type="entry name" value="CYTC"/>
    <property type="match status" value="2"/>
</dbReference>
<dbReference type="InterPro" id="IPR051811">
    <property type="entry name" value="Cytochrome_c550/c551-like"/>
</dbReference>
<evidence type="ECO:0000256" key="1">
    <source>
        <dbReference type="ARBA" id="ARBA00022448"/>
    </source>
</evidence>
<dbReference type="Proteomes" id="UP000608513">
    <property type="component" value="Unassembled WGS sequence"/>
</dbReference>
<keyword evidence="3 6" id="KW-0479">Metal-binding</keyword>
<name>A0A923MTI5_9BURK</name>
<dbReference type="SUPFAM" id="SSF46626">
    <property type="entry name" value="Cytochrome c"/>
    <property type="match status" value="2"/>
</dbReference>
<keyword evidence="2 6" id="KW-0349">Heme</keyword>
<evidence type="ECO:0000313" key="9">
    <source>
        <dbReference type="Proteomes" id="UP000608513"/>
    </source>
</evidence>
<keyword evidence="9" id="KW-1185">Reference proteome</keyword>
<sequence length="291" mass="31537">MQEKRRTLLVAAATTAVLAAGGAAVGAAVVLGGLYDVAATQEHWPVTYGVLEKAMRHSVRLRARDIAEPPLADDTMALRGAACFRDKCVQCHGAPGVAPDDIGKGMQPVPGPLVDARRHWRARELYWVTRHGIRMSGMPAWEFRLREDELWELVAFMQRLPELGAPAYADWMRRAPSPPACGAGSDRPPAPPVTLATVPGDRERGRTALYQHACNACHVIPGVVGAQVYVGPPLAAIGSRQFIAGKLPNTPDNMMRWLMHTQQVKPGTAMPEMGVSERDARDMAAYLAGLR</sequence>
<dbReference type="Pfam" id="PF13442">
    <property type="entry name" value="Cytochrome_CBB3"/>
    <property type="match status" value="2"/>
</dbReference>
<dbReference type="GO" id="GO:0046872">
    <property type="term" value="F:metal ion binding"/>
    <property type="evidence" value="ECO:0007669"/>
    <property type="project" value="UniProtKB-KW"/>
</dbReference>
<evidence type="ECO:0000256" key="4">
    <source>
        <dbReference type="ARBA" id="ARBA00022982"/>
    </source>
</evidence>
<feature type="domain" description="Cytochrome c" evidence="7">
    <location>
        <begin position="200"/>
        <end position="291"/>
    </location>
</feature>
<keyword evidence="5 6" id="KW-0408">Iron</keyword>
<comment type="caution">
    <text evidence="8">The sequence shown here is derived from an EMBL/GenBank/DDBJ whole genome shotgun (WGS) entry which is preliminary data.</text>
</comment>
<dbReference type="PANTHER" id="PTHR37823">
    <property type="entry name" value="CYTOCHROME C-553-LIKE"/>
    <property type="match status" value="1"/>
</dbReference>
<keyword evidence="1" id="KW-0813">Transport</keyword>
<dbReference type="GO" id="GO:0020037">
    <property type="term" value="F:heme binding"/>
    <property type="evidence" value="ECO:0007669"/>
    <property type="project" value="InterPro"/>
</dbReference>
<dbReference type="AlphaFoldDB" id="A0A923MTI5"/>
<evidence type="ECO:0000256" key="5">
    <source>
        <dbReference type="ARBA" id="ARBA00023004"/>
    </source>
</evidence>
<evidence type="ECO:0000313" key="8">
    <source>
        <dbReference type="EMBL" id="MBC5784973.1"/>
    </source>
</evidence>
<reference evidence="8" key="1">
    <citation type="submission" date="2020-08" db="EMBL/GenBank/DDBJ databases">
        <title>Ramlibacter sp. USB13 16S ribosomal RNA gene genome sequencing and assembly.</title>
        <authorList>
            <person name="Kang M."/>
        </authorList>
    </citation>
    <scope>NUCLEOTIDE SEQUENCE</scope>
    <source>
        <strain evidence="8">USB13</strain>
    </source>
</reference>
<dbReference type="Gene3D" id="1.10.760.10">
    <property type="entry name" value="Cytochrome c-like domain"/>
    <property type="match status" value="2"/>
</dbReference>
<dbReference type="PANTHER" id="PTHR37823:SF1">
    <property type="entry name" value="CYTOCHROME C-553-LIKE"/>
    <property type="match status" value="1"/>
</dbReference>
<organism evidence="8 9">
    <name type="scientific">Ramlibacter cellulosilyticus</name>
    <dbReference type="NCBI Taxonomy" id="2764187"/>
    <lineage>
        <taxon>Bacteria</taxon>
        <taxon>Pseudomonadati</taxon>
        <taxon>Pseudomonadota</taxon>
        <taxon>Betaproteobacteria</taxon>
        <taxon>Burkholderiales</taxon>
        <taxon>Comamonadaceae</taxon>
        <taxon>Ramlibacter</taxon>
    </lineage>
</organism>
<evidence type="ECO:0000256" key="2">
    <source>
        <dbReference type="ARBA" id="ARBA00022617"/>
    </source>
</evidence>